<dbReference type="PANTHER" id="PTHR30352:SF4">
    <property type="entry name" value="PYRUVATE FORMATE-LYASE 2-ACTIVATING ENZYME"/>
    <property type="match status" value="1"/>
</dbReference>
<dbReference type="InterPro" id="IPR017896">
    <property type="entry name" value="4Fe4S_Fe-S-bd"/>
</dbReference>
<dbReference type="EMBL" id="CP056117">
    <property type="protein sequence ID" value="QLA00094.1"/>
    <property type="molecule type" value="Genomic_DNA"/>
</dbReference>
<dbReference type="Gene3D" id="3.30.70.20">
    <property type="match status" value="1"/>
</dbReference>
<keyword evidence="5" id="KW-0479">Metal-binding</keyword>
<dbReference type="Pfam" id="PF04055">
    <property type="entry name" value="Radical_SAM"/>
    <property type="match status" value="1"/>
</dbReference>
<sequence length="319" mass="35368">MRSSAEPRSGTSEQTYGWISNIQRFSLHDGPGIRSIIFLKGCRMRCAWCANPEGQTTGRDVFYHADRCLHCGKCADLCPTRLHGMDHSVHVLERDRRCAGCRLCEARCPAAALNIVGEHVSADTAFERVMADEVWFRQSGGGVTLSGGEVAMQPEFARVLVERLKAEDIHTAIETAGYASWHAIHQATSGCDLILYDLKSAEDALHVRYTGVSNKTIVRNLARLLQGGQQIIIRIPVIPYFNDAPDRADKLLSLISALTKGRENFQGVELLPYHRFGTGKYKLLNREYGWNTGTANVDNFLSIAHHYRLPVKVSGTLAG</sequence>
<dbReference type="InterPro" id="IPR012839">
    <property type="entry name" value="Organic_radical_activase"/>
</dbReference>
<evidence type="ECO:0000256" key="1">
    <source>
        <dbReference type="ARBA" id="ARBA00001966"/>
    </source>
</evidence>
<protein>
    <submittedName>
        <fullName evidence="11">Glycyl-radical enzyme activating protein</fullName>
    </submittedName>
</protein>
<dbReference type="Proteomes" id="UP000509421">
    <property type="component" value="Chromosome"/>
</dbReference>
<dbReference type="GO" id="GO:0016491">
    <property type="term" value="F:oxidoreductase activity"/>
    <property type="evidence" value="ECO:0007669"/>
    <property type="project" value="UniProtKB-KW"/>
</dbReference>
<comment type="similarity">
    <text evidence="2">Belongs to the organic radical-activating enzymes family.</text>
</comment>
<dbReference type="PIRSF" id="PIRSF000371">
    <property type="entry name" value="PFL_act_enz"/>
    <property type="match status" value="1"/>
</dbReference>
<feature type="domain" description="Radical SAM core" evidence="10">
    <location>
        <begin position="28"/>
        <end position="310"/>
    </location>
</feature>
<dbReference type="InterPro" id="IPR058240">
    <property type="entry name" value="rSAM_sf"/>
</dbReference>
<dbReference type="InterPro" id="IPR040074">
    <property type="entry name" value="BssD/PflA/YjjW"/>
</dbReference>
<keyword evidence="7" id="KW-0408">Iron</keyword>
<dbReference type="SFLD" id="SFLDS00029">
    <property type="entry name" value="Radical_SAM"/>
    <property type="match status" value="1"/>
</dbReference>
<accession>A0A7H8UK41</accession>
<evidence type="ECO:0000259" key="10">
    <source>
        <dbReference type="PROSITE" id="PS51918"/>
    </source>
</evidence>
<feature type="domain" description="4Fe-4S ferredoxin-type" evidence="9">
    <location>
        <begin position="88"/>
        <end position="118"/>
    </location>
</feature>
<evidence type="ECO:0000256" key="4">
    <source>
        <dbReference type="ARBA" id="ARBA00022691"/>
    </source>
</evidence>
<dbReference type="SUPFAM" id="SSF102114">
    <property type="entry name" value="Radical SAM enzymes"/>
    <property type="match status" value="1"/>
</dbReference>
<dbReference type="SUPFAM" id="SSF54862">
    <property type="entry name" value="4Fe-4S ferredoxins"/>
    <property type="match status" value="1"/>
</dbReference>
<evidence type="ECO:0000256" key="7">
    <source>
        <dbReference type="ARBA" id="ARBA00023004"/>
    </source>
</evidence>
<evidence type="ECO:0000313" key="12">
    <source>
        <dbReference type="Proteomes" id="UP000509421"/>
    </source>
</evidence>
<feature type="domain" description="4Fe-4S ferredoxin-type" evidence="9">
    <location>
        <begin position="59"/>
        <end position="86"/>
    </location>
</feature>
<evidence type="ECO:0000256" key="2">
    <source>
        <dbReference type="ARBA" id="ARBA00009777"/>
    </source>
</evidence>
<proteinExistence type="inferred from homology"/>
<dbReference type="AlphaFoldDB" id="A0A7H8UK41"/>
<dbReference type="SFLD" id="SFLDG01066">
    <property type="entry name" value="organic_radical-activating_enz"/>
    <property type="match status" value="1"/>
</dbReference>
<evidence type="ECO:0000313" key="11">
    <source>
        <dbReference type="EMBL" id="QLA00094.1"/>
    </source>
</evidence>
<dbReference type="SFLD" id="SFLDG01118">
    <property type="entry name" value="activating_enzymes__group_2"/>
    <property type="match status" value="1"/>
</dbReference>
<dbReference type="Pfam" id="PF13237">
    <property type="entry name" value="Fer4_10"/>
    <property type="match status" value="1"/>
</dbReference>
<dbReference type="InterPro" id="IPR007197">
    <property type="entry name" value="rSAM"/>
</dbReference>
<evidence type="ECO:0000256" key="6">
    <source>
        <dbReference type="ARBA" id="ARBA00023002"/>
    </source>
</evidence>
<evidence type="ECO:0000259" key="9">
    <source>
        <dbReference type="PROSITE" id="PS51379"/>
    </source>
</evidence>
<dbReference type="CDD" id="cd01335">
    <property type="entry name" value="Radical_SAM"/>
    <property type="match status" value="1"/>
</dbReference>
<dbReference type="InterPro" id="IPR001989">
    <property type="entry name" value="Radical_activat_CS"/>
</dbReference>
<evidence type="ECO:0000256" key="5">
    <source>
        <dbReference type="ARBA" id="ARBA00022723"/>
    </source>
</evidence>
<dbReference type="GO" id="GO:0051539">
    <property type="term" value="F:4 iron, 4 sulfur cluster binding"/>
    <property type="evidence" value="ECO:0007669"/>
    <property type="project" value="UniProtKB-KW"/>
</dbReference>
<reference evidence="11 12" key="1">
    <citation type="submission" date="2020-06" db="EMBL/GenBank/DDBJ databases">
        <title>Long-read sequencing of DSM26481-BlokeschLab.</title>
        <authorList>
            <person name="Blokesch M."/>
        </authorList>
    </citation>
    <scope>NUCLEOTIDE SEQUENCE [LARGE SCALE GENOMIC DNA]</scope>
    <source>
        <strain evidence="11 12">DSM 26481</strain>
    </source>
</reference>
<dbReference type="PROSITE" id="PS51918">
    <property type="entry name" value="RADICAL_SAM"/>
    <property type="match status" value="1"/>
</dbReference>
<dbReference type="PROSITE" id="PS00198">
    <property type="entry name" value="4FE4S_FER_1"/>
    <property type="match status" value="1"/>
</dbReference>
<keyword evidence="6" id="KW-0560">Oxidoreductase</keyword>
<dbReference type="PROSITE" id="PS01087">
    <property type="entry name" value="RADICAL_ACTIVATING"/>
    <property type="match status" value="1"/>
</dbReference>
<keyword evidence="3" id="KW-0004">4Fe-4S</keyword>
<comment type="cofactor">
    <cofactor evidence="1">
        <name>[4Fe-4S] cluster</name>
        <dbReference type="ChEBI" id="CHEBI:49883"/>
    </cofactor>
</comment>
<dbReference type="Gene3D" id="3.80.30.10">
    <property type="entry name" value="pyruvate-formate lyase- activating enzyme"/>
    <property type="match status" value="1"/>
</dbReference>
<keyword evidence="8" id="KW-0411">Iron-sulfur</keyword>
<keyword evidence="4" id="KW-0949">S-adenosyl-L-methionine</keyword>
<gene>
    <name evidence="11" type="ORF">HWQ14_21645</name>
</gene>
<dbReference type="NCBIfam" id="TIGR02494">
    <property type="entry name" value="PFLE_PFLC"/>
    <property type="match status" value="1"/>
</dbReference>
<name>A0A7H8UK41_ENTCL</name>
<dbReference type="GO" id="GO:0046872">
    <property type="term" value="F:metal ion binding"/>
    <property type="evidence" value="ECO:0007669"/>
    <property type="project" value="UniProtKB-KW"/>
</dbReference>
<organism evidence="11 12">
    <name type="scientific">Enterobacter cloacae</name>
    <dbReference type="NCBI Taxonomy" id="550"/>
    <lineage>
        <taxon>Bacteria</taxon>
        <taxon>Pseudomonadati</taxon>
        <taxon>Pseudomonadota</taxon>
        <taxon>Gammaproteobacteria</taxon>
        <taxon>Enterobacterales</taxon>
        <taxon>Enterobacteriaceae</taxon>
        <taxon>Enterobacter</taxon>
        <taxon>Enterobacter cloacae complex</taxon>
    </lineage>
</organism>
<dbReference type="InterPro" id="IPR017900">
    <property type="entry name" value="4Fe4S_Fe_S_CS"/>
</dbReference>
<dbReference type="PROSITE" id="PS51379">
    <property type="entry name" value="4FE4S_FER_2"/>
    <property type="match status" value="2"/>
</dbReference>
<evidence type="ECO:0000256" key="8">
    <source>
        <dbReference type="ARBA" id="ARBA00023014"/>
    </source>
</evidence>
<dbReference type="InterPro" id="IPR034457">
    <property type="entry name" value="Organic_radical-activating"/>
</dbReference>
<evidence type="ECO:0000256" key="3">
    <source>
        <dbReference type="ARBA" id="ARBA00022485"/>
    </source>
</evidence>
<dbReference type="PANTHER" id="PTHR30352">
    <property type="entry name" value="PYRUVATE FORMATE-LYASE-ACTIVATING ENZYME"/>
    <property type="match status" value="1"/>
</dbReference>
<dbReference type="RefSeq" id="WP_176610961.1">
    <property type="nucleotide sequence ID" value="NZ_CP056117.1"/>
</dbReference>